<name>A0A6J1HU75_CUCMA</name>
<reference evidence="2" key="1">
    <citation type="submission" date="2025-08" db="UniProtKB">
        <authorList>
            <consortium name="RefSeq"/>
        </authorList>
    </citation>
    <scope>IDENTIFICATION</scope>
    <source>
        <tissue evidence="2">Young leaves</tissue>
    </source>
</reference>
<dbReference type="GeneID" id="111466892"/>
<dbReference type="KEGG" id="cmax:111466892"/>
<evidence type="ECO:0000313" key="1">
    <source>
        <dbReference type="Proteomes" id="UP000504608"/>
    </source>
</evidence>
<dbReference type="Proteomes" id="UP000504608">
    <property type="component" value="Unplaced"/>
</dbReference>
<gene>
    <name evidence="2" type="primary">LOC111466892</name>
</gene>
<dbReference type="RefSeq" id="XP_022967345.1">
    <property type="nucleotide sequence ID" value="XM_023111577.1"/>
</dbReference>
<evidence type="ECO:0000313" key="2">
    <source>
        <dbReference type="RefSeq" id="XP_022967345.1"/>
    </source>
</evidence>
<keyword evidence="1" id="KW-1185">Reference proteome</keyword>
<dbReference type="AlphaFoldDB" id="A0A6J1HU75"/>
<sequence>MCSKVTSNFHLTAKQWISILSQNLKRRWSKITTSEMFDDPNDVPDLLTIGENLKRLYLTSVNPFPLERKWDLYCDDNIRILRDMKANSIGYHHDYVASSTVYIPETPIRLLMFLATYNVTFQLMSIKSPEQLKLVAALYTEDNSYTIGLRRKVEETVADELFAVLLFT</sequence>
<dbReference type="OrthoDB" id="943937at2759"/>
<accession>A0A6J1HU75</accession>
<protein>
    <submittedName>
        <fullName evidence="2">Uncharacterized protein LOC111466892</fullName>
    </submittedName>
</protein>
<proteinExistence type="predicted"/>
<organism evidence="1 2">
    <name type="scientific">Cucurbita maxima</name>
    <name type="common">Pumpkin</name>
    <name type="synonym">Winter squash</name>
    <dbReference type="NCBI Taxonomy" id="3661"/>
    <lineage>
        <taxon>Eukaryota</taxon>
        <taxon>Viridiplantae</taxon>
        <taxon>Streptophyta</taxon>
        <taxon>Embryophyta</taxon>
        <taxon>Tracheophyta</taxon>
        <taxon>Spermatophyta</taxon>
        <taxon>Magnoliopsida</taxon>
        <taxon>eudicotyledons</taxon>
        <taxon>Gunneridae</taxon>
        <taxon>Pentapetalae</taxon>
        <taxon>rosids</taxon>
        <taxon>fabids</taxon>
        <taxon>Cucurbitales</taxon>
        <taxon>Cucurbitaceae</taxon>
        <taxon>Cucurbiteae</taxon>
        <taxon>Cucurbita</taxon>
    </lineage>
</organism>